<dbReference type="GeneID" id="27674902"/>
<keyword evidence="3" id="KW-0560">Oxidoreductase</keyword>
<evidence type="ECO:0000256" key="3">
    <source>
        <dbReference type="ARBA" id="ARBA00023002"/>
    </source>
</evidence>
<dbReference type="PhylomeDB" id="A0A0A2K019"/>
<protein>
    <recommendedName>
        <fullName evidence="4">NmrA-like domain-containing protein</fullName>
    </recommendedName>
</protein>
<sequence length="320" mass="35229">MVVVAVAGGSSGLGLTIVEALKAQGKHEVLILSRRENTELGEKLGALVVAIDYRNAESIESALEANNIDTVICTINSQDDLEPERNLILAADKSRTTRRIIPSVFAGFTYPIKYPDSTPVAKAKSEAIKAVQKTSLEYTAFYNGIFLDYYAAPQLKSNISPWPLFVDILHESAAVPGSGDDLVVFTHSTDIAKFVVLSLDLAEWREESYVLGEKLTWNEFIRLAEGAKGSKFNVIHDSEADMKAGNVSILPSYGKMFQLPEADIKALLSTAGMWFVKKELDLDPTRALNKEFPDIKPMKVKDFLGLSWKCTDPTVLEVKI</sequence>
<proteinExistence type="inferred from homology"/>
<comment type="caution">
    <text evidence="5">The sequence shown here is derived from an EMBL/GenBank/DDBJ whole genome shotgun (WGS) entry which is preliminary data.</text>
</comment>
<dbReference type="PANTHER" id="PTHR47706:SF4">
    <property type="entry name" value="NMRA-LIKE DOMAIN-CONTAINING PROTEIN"/>
    <property type="match status" value="1"/>
</dbReference>
<dbReference type="Gene3D" id="3.90.25.10">
    <property type="entry name" value="UDP-galactose 4-epimerase, domain 1"/>
    <property type="match status" value="1"/>
</dbReference>
<dbReference type="HOGENOM" id="CLU_044876_0_0_1"/>
<dbReference type="PANTHER" id="PTHR47706">
    <property type="entry name" value="NMRA-LIKE FAMILY PROTEIN"/>
    <property type="match status" value="1"/>
</dbReference>
<evidence type="ECO:0000259" key="4">
    <source>
        <dbReference type="Pfam" id="PF05368"/>
    </source>
</evidence>
<dbReference type="RefSeq" id="XP_016599393.1">
    <property type="nucleotide sequence ID" value="XM_016739483.1"/>
</dbReference>
<keyword evidence="2" id="KW-0521">NADP</keyword>
<evidence type="ECO:0000313" key="6">
    <source>
        <dbReference type="Proteomes" id="UP000030143"/>
    </source>
</evidence>
<keyword evidence="6" id="KW-1185">Reference proteome</keyword>
<evidence type="ECO:0000256" key="1">
    <source>
        <dbReference type="ARBA" id="ARBA00005725"/>
    </source>
</evidence>
<feature type="domain" description="NmrA-like" evidence="4">
    <location>
        <begin position="4"/>
        <end position="238"/>
    </location>
</feature>
<evidence type="ECO:0000313" key="5">
    <source>
        <dbReference type="EMBL" id="KGO57765.1"/>
    </source>
</evidence>
<dbReference type="Proteomes" id="UP000030143">
    <property type="component" value="Unassembled WGS sequence"/>
</dbReference>
<dbReference type="InterPro" id="IPR036291">
    <property type="entry name" value="NAD(P)-bd_dom_sf"/>
</dbReference>
<dbReference type="AlphaFoldDB" id="A0A0A2K019"/>
<dbReference type="EMBL" id="JQFZ01000138">
    <property type="protein sequence ID" value="KGO57765.1"/>
    <property type="molecule type" value="Genomic_DNA"/>
</dbReference>
<dbReference type="InterPro" id="IPR051609">
    <property type="entry name" value="NmrA/Isoflavone_reductase-like"/>
</dbReference>
<comment type="similarity">
    <text evidence="1">Belongs to the NmrA-type oxidoreductase family. Isoflavone reductase subfamily.</text>
</comment>
<reference evidence="5 6" key="1">
    <citation type="journal article" date="2015" name="Mol. Plant Microbe Interact.">
        <title>Genome, transcriptome, and functional analyses of Penicillium expansum provide new insights into secondary metabolism and pathogenicity.</title>
        <authorList>
            <person name="Ballester A.R."/>
            <person name="Marcet-Houben M."/>
            <person name="Levin E."/>
            <person name="Sela N."/>
            <person name="Selma-Lazaro C."/>
            <person name="Carmona L."/>
            <person name="Wisniewski M."/>
            <person name="Droby S."/>
            <person name="Gonzalez-Candelas L."/>
            <person name="Gabaldon T."/>
        </authorList>
    </citation>
    <scope>NUCLEOTIDE SEQUENCE [LARGE SCALE GENOMIC DNA]</scope>
    <source>
        <strain evidence="5 6">MD-8</strain>
    </source>
</reference>
<dbReference type="InterPro" id="IPR008030">
    <property type="entry name" value="NmrA-like"/>
</dbReference>
<dbReference type="Pfam" id="PF05368">
    <property type="entry name" value="NmrA"/>
    <property type="match status" value="1"/>
</dbReference>
<evidence type="ECO:0000256" key="2">
    <source>
        <dbReference type="ARBA" id="ARBA00022857"/>
    </source>
</evidence>
<organism evidence="5 6">
    <name type="scientific">Penicillium expansum</name>
    <name type="common">Blue mold rot fungus</name>
    <dbReference type="NCBI Taxonomy" id="27334"/>
    <lineage>
        <taxon>Eukaryota</taxon>
        <taxon>Fungi</taxon>
        <taxon>Dikarya</taxon>
        <taxon>Ascomycota</taxon>
        <taxon>Pezizomycotina</taxon>
        <taxon>Eurotiomycetes</taxon>
        <taxon>Eurotiomycetidae</taxon>
        <taxon>Eurotiales</taxon>
        <taxon>Aspergillaceae</taxon>
        <taxon>Penicillium</taxon>
    </lineage>
</organism>
<dbReference type="OrthoDB" id="10000533at2759"/>
<dbReference type="VEuPathDB" id="FungiDB:PEXP_011160"/>
<dbReference type="GO" id="GO:0016491">
    <property type="term" value="F:oxidoreductase activity"/>
    <property type="evidence" value="ECO:0007669"/>
    <property type="project" value="UniProtKB-KW"/>
</dbReference>
<gene>
    <name evidence="5" type="ORF">PEX2_022080</name>
</gene>
<dbReference type="SUPFAM" id="SSF51735">
    <property type="entry name" value="NAD(P)-binding Rossmann-fold domains"/>
    <property type="match status" value="1"/>
</dbReference>
<name>A0A0A2K019_PENEN</name>
<dbReference type="Gene3D" id="3.40.50.720">
    <property type="entry name" value="NAD(P)-binding Rossmann-like Domain"/>
    <property type="match status" value="1"/>
</dbReference>
<accession>A0A0A2K019</accession>